<evidence type="ECO:0000313" key="2">
    <source>
        <dbReference type="EMBL" id="GGM23085.1"/>
    </source>
</evidence>
<protein>
    <submittedName>
        <fullName evidence="2">Uncharacterized protein</fullName>
    </submittedName>
</protein>
<name>A0A917TGY2_9ACTN</name>
<feature type="transmembrane region" description="Helical" evidence="1">
    <location>
        <begin position="20"/>
        <end position="42"/>
    </location>
</feature>
<dbReference type="AlphaFoldDB" id="A0A917TGY2"/>
<reference evidence="2" key="1">
    <citation type="journal article" date="2014" name="Int. J. Syst. Evol. Microbiol.">
        <title>Complete genome sequence of Corynebacterium casei LMG S-19264T (=DSM 44701T), isolated from a smear-ripened cheese.</title>
        <authorList>
            <consortium name="US DOE Joint Genome Institute (JGI-PGF)"/>
            <person name="Walter F."/>
            <person name="Albersmeier A."/>
            <person name="Kalinowski J."/>
            <person name="Ruckert C."/>
        </authorList>
    </citation>
    <scope>NUCLEOTIDE SEQUENCE</scope>
    <source>
        <strain evidence="2">JCM 19831</strain>
    </source>
</reference>
<gene>
    <name evidence="2" type="ORF">GCM10007977_025390</name>
</gene>
<keyword evidence="1" id="KW-0812">Transmembrane</keyword>
<organism evidence="2 3">
    <name type="scientific">Dactylosporangium sucinum</name>
    <dbReference type="NCBI Taxonomy" id="1424081"/>
    <lineage>
        <taxon>Bacteria</taxon>
        <taxon>Bacillati</taxon>
        <taxon>Actinomycetota</taxon>
        <taxon>Actinomycetes</taxon>
        <taxon>Micromonosporales</taxon>
        <taxon>Micromonosporaceae</taxon>
        <taxon>Dactylosporangium</taxon>
    </lineage>
</organism>
<accession>A0A917TGY2</accession>
<evidence type="ECO:0000313" key="3">
    <source>
        <dbReference type="Proteomes" id="UP000642070"/>
    </source>
</evidence>
<proteinExistence type="predicted"/>
<reference evidence="2" key="2">
    <citation type="submission" date="2020-09" db="EMBL/GenBank/DDBJ databases">
        <authorList>
            <person name="Sun Q."/>
            <person name="Ohkuma M."/>
        </authorList>
    </citation>
    <scope>NUCLEOTIDE SEQUENCE</scope>
    <source>
        <strain evidence="2">JCM 19831</strain>
    </source>
</reference>
<keyword evidence="1" id="KW-1133">Transmembrane helix</keyword>
<comment type="caution">
    <text evidence="2">The sequence shown here is derived from an EMBL/GenBank/DDBJ whole genome shotgun (WGS) entry which is preliminary data.</text>
</comment>
<feature type="transmembrane region" description="Helical" evidence="1">
    <location>
        <begin position="48"/>
        <end position="69"/>
    </location>
</feature>
<keyword evidence="1" id="KW-0472">Membrane</keyword>
<dbReference type="EMBL" id="BMPI01000010">
    <property type="protein sequence ID" value="GGM23085.1"/>
    <property type="molecule type" value="Genomic_DNA"/>
</dbReference>
<dbReference type="Proteomes" id="UP000642070">
    <property type="component" value="Unassembled WGS sequence"/>
</dbReference>
<evidence type="ECO:0000256" key="1">
    <source>
        <dbReference type="SAM" id="Phobius"/>
    </source>
</evidence>
<keyword evidence="3" id="KW-1185">Reference proteome</keyword>
<sequence length="73" mass="7494">MKTGTPSTSRTNRRRRLGRVALALACVGVGVGVVLYLLGVALRAVAPHLPMIAVLTAIAVIVLCGGTSANRRG</sequence>
<dbReference type="RefSeq" id="WP_190249984.1">
    <property type="nucleotide sequence ID" value="NZ_BMPI01000010.1"/>
</dbReference>